<evidence type="ECO:0000256" key="3">
    <source>
        <dbReference type="SAM" id="SignalP"/>
    </source>
</evidence>
<dbReference type="AlphaFoldDB" id="A0A2G5TS91"/>
<keyword evidence="2" id="KW-0812">Transmembrane</keyword>
<evidence type="ECO:0000256" key="2">
    <source>
        <dbReference type="SAM" id="Phobius"/>
    </source>
</evidence>
<feature type="signal peptide" evidence="3">
    <location>
        <begin position="1"/>
        <end position="18"/>
    </location>
</feature>
<dbReference type="OrthoDB" id="10320155at2759"/>
<keyword evidence="2" id="KW-1133">Transmembrane helix</keyword>
<gene>
    <name evidence="4" type="primary">Cnig_chr_V.g21358</name>
    <name evidence="4" type="ORF">B9Z55_021358</name>
</gene>
<evidence type="ECO:0000256" key="1">
    <source>
        <dbReference type="SAM" id="MobiDB-lite"/>
    </source>
</evidence>
<comment type="caution">
    <text evidence="4">The sequence shown here is derived from an EMBL/GenBank/DDBJ whole genome shotgun (WGS) entry which is preliminary data.</text>
</comment>
<dbReference type="Proteomes" id="UP000230233">
    <property type="component" value="Chromosome V"/>
</dbReference>
<evidence type="ECO:0000313" key="4">
    <source>
        <dbReference type="EMBL" id="PIC29951.1"/>
    </source>
</evidence>
<keyword evidence="2" id="KW-0472">Membrane</keyword>
<evidence type="ECO:0000313" key="5">
    <source>
        <dbReference type="Proteomes" id="UP000230233"/>
    </source>
</evidence>
<feature type="region of interest" description="Disordered" evidence="1">
    <location>
        <begin position="107"/>
        <end position="138"/>
    </location>
</feature>
<feature type="chain" id="PRO_5013720977" evidence="3">
    <location>
        <begin position="19"/>
        <end position="138"/>
    </location>
</feature>
<protein>
    <submittedName>
        <fullName evidence="4">Uncharacterized protein</fullName>
    </submittedName>
</protein>
<reference evidence="5" key="1">
    <citation type="submission" date="2017-10" db="EMBL/GenBank/DDBJ databases">
        <title>Rapid genome shrinkage in a self-fertile nematode reveals novel sperm competition proteins.</title>
        <authorList>
            <person name="Yin D."/>
            <person name="Schwarz E.M."/>
            <person name="Thomas C.G."/>
            <person name="Felde R.L."/>
            <person name="Korf I.F."/>
            <person name="Cutter A.D."/>
            <person name="Schartner C.M."/>
            <person name="Ralston E.J."/>
            <person name="Meyer B.J."/>
            <person name="Haag E.S."/>
        </authorList>
    </citation>
    <scope>NUCLEOTIDE SEQUENCE [LARGE SCALE GENOMIC DNA]</scope>
    <source>
        <strain evidence="5">JU1422</strain>
    </source>
</reference>
<name>A0A2G5TS91_9PELO</name>
<sequence length="138" mass="15811">MIRWTPVLSLILLAHANGQEESKNENTTLRPGCEVWQHHHSPKMPQVMLGIYSFLERINCVVHIRTDPDENIWAIVILGVVLIVLALGAACGSCGYLCWDKRRMKRQRGEGPPMVDEHPMRPLNSIREQPEDEIHELE</sequence>
<accession>A0A2G5TS91</accession>
<proteinExistence type="predicted"/>
<dbReference type="EMBL" id="PDUG01000005">
    <property type="protein sequence ID" value="PIC29951.1"/>
    <property type="molecule type" value="Genomic_DNA"/>
</dbReference>
<keyword evidence="3" id="KW-0732">Signal</keyword>
<feature type="transmembrane region" description="Helical" evidence="2">
    <location>
        <begin position="72"/>
        <end position="99"/>
    </location>
</feature>
<organism evidence="4 5">
    <name type="scientific">Caenorhabditis nigoni</name>
    <dbReference type="NCBI Taxonomy" id="1611254"/>
    <lineage>
        <taxon>Eukaryota</taxon>
        <taxon>Metazoa</taxon>
        <taxon>Ecdysozoa</taxon>
        <taxon>Nematoda</taxon>
        <taxon>Chromadorea</taxon>
        <taxon>Rhabditida</taxon>
        <taxon>Rhabditina</taxon>
        <taxon>Rhabditomorpha</taxon>
        <taxon>Rhabditoidea</taxon>
        <taxon>Rhabditidae</taxon>
        <taxon>Peloderinae</taxon>
        <taxon>Caenorhabditis</taxon>
    </lineage>
</organism>
<keyword evidence="5" id="KW-1185">Reference proteome</keyword>